<dbReference type="PANTHER" id="PTHR37937:SF1">
    <property type="entry name" value="CONJUGATIVE TRANSFER: DNA TRANSPORT"/>
    <property type="match status" value="1"/>
</dbReference>
<evidence type="ECO:0000256" key="3">
    <source>
        <dbReference type="ARBA" id="ARBA00022475"/>
    </source>
</evidence>
<dbReference type="Proteomes" id="UP000035017">
    <property type="component" value="Unassembled WGS sequence"/>
</dbReference>
<evidence type="ECO:0000256" key="6">
    <source>
        <dbReference type="ARBA" id="ARBA00022989"/>
    </source>
</evidence>
<reference evidence="9 10" key="1">
    <citation type="submission" date="2014-12" db="EMBL/GenBank/DDBJ databases">
        <title>16Stimator: statistical estimation of ribosomal gene copy numbers from draft genome assemblies.</title>
        <authorList>
            <person name="Perisin M.A."/>
            <person name="Vetter M."/>
            <person name="Gilbert J.A."/>
            <person name="Bergelson J."/>
        </authorList>
    </citation>
    <scope>NUCLEOTIDE SEQUENCE [LARGE SCALE GENOMIC DNA]</scope>
    <source>
        <strain evidence="9 10">MEJ076</strain>
    </source>
</reference>
<evidence type="ECO:0000313" key="9">
    <source>
        <dbReference type="EMBL" id="KIP98116.1"/>
    </source>
</evidence>
<dbReference type="Gene3D" id="1.10.8.80">
    <property type="entry name" value="Magnesium chelatase subunit I, C-Terminal domain"/>
    <property type="match status" value="1"/>
</dbReference>
<dbReference type="InterPro" id="IPR027417">
    <property type="entry name" value="P-loop_NTPase"/>
</dbReference>
<keyword evidence="4 8" id="KW-0812">Transmembrane</keyword>
<dbReference type="InterPro" id="IPR003688">
    <property type="entry name" value="TraG/VirD4"/>
</dbReference>
<comment type="subcellular location">
    <subcellularLocation>
        <location evidence="1">Cell membrane</location>
        <topology evidence="1">Multi-pass membrane protein</topology>
    </subcellularLocation>
</comment>
<dbReference type="SUPFAM" id="SSF52540">
    <property type="entry name" value="P-loop containing nucleoside triphosphate hydrolases"/>
    <property type="match status" value="1"/>
</dbReference>
<dbReference type="EMBL" id="JXQV01000045">
    <property type="protein sequence ID" value="KIP98116.1"/>
    <property type="molecule type" value="Genomic_DNA"/>
</dbReference>
<gene>
    <name evidence="9" type="ORF">RU07_23035</name>
</gene>
<accession>A0A0D0IY39</accession>
<evidence type="ECO:0000256" key="1">
    <source>
        <dbReference type="ARBA" id="ARBA00004651"/>
    </source>
</evidence>
<dbReference type="AlphaFoldDB" id="A0A0D0IY39"/>
<proteinExistence type="inferred from homology"/>
<dbReference type="Gene3D" id="3.40.50.300">
    <property type="entry name" value="P-loop containing nucleotide triphosphate hydrolases"/>
    <property type="match status" value="1"/>
</dbReference>
<keyword evidence="7 8" id="KW-0472">Membrane</keyword>
<dbReference type="GO" id="GO:0005886">
    <property type="term" value="C:plasma membrane"/>
    <property type="evidence" value="ECO:0007669"/>
    <property type="project" value="UniProtKB-SubCell"/>
</dbReference>
<evidence type="ECO:0000256" key="2">
    <source>
        <dbReference type="ARBA" id="ARBA00008806"/>
    </source>
</evidence>
<dbReference type="CDD" id="cd01127">
    <property type="entry name" value="TrwB_TraG_TraD_VirD4"/>
    <property type="match status" value="2"/>
</dbReference>
<dbReference type="Pfam" id="PF02534">
    <property type="entry name" value="T4SS-DNA_transf"/>
    <property type="match status" value="1"/>
</dbReference>
<evidence type="ECO:0000256" key="8">
    <source>
        <dbReference type="SAM" id="Phobius"/>
    </source>
</evidence>
<protein>
    <submittedName>
        <fullName evidence="9">Conjugal transfer protein TraG</fullName>
    </submittedName>
</protein>
<evidence type="ECO:0000313" key="10">
    <source>
        <dbReference type="Proteomes" id="UP000035017"/>
    </source>
</evidence>
<evidence type="ECO:0000256" key="5">
    <source>
        <dbReference type="ARBA" id="ARBA00022971"/>
    </source>
</evidence>
<keyword evidence="3" id="KW-1003">Cell membrane</keyword>
<dbReference type="InterPro" id="IPR051539">
    <property type="entry name" value="T4SS-coupling_protein"/>
</dbReference>
<comment type="caution">
    <text evidence="9">The sequence shown here is derived from an EMBL/GenBank/DDBJ whole genome shotgun (WGS) entry which is preliminary data.</text>
</comment>
<keyword evidence="6 8" id="KW-1133">Transmembrane helix</keyword>
<sequence length="666" mass="74199">MSNATKAFFSVFATLIAFMIWSLAYGGLLAFLYHDPRILKLTLAKEPLAPLIQLWRFSGNSIVQQTAALALVPSIIAAGLFVYYSLRQRPEPLGDAAFQTLADLRNGKWFRKDGHIFGRVGAKILRSKDDRHHLVIGPTRSGKGAGYVIPNALMHEGSMIVTDLKGEIFNATAGYRQAKGNQVFLFSPGEKETHRWNPMDFIREDLGNRTKDIQNMAAILVPANAKGDGKFWQEMAQQIAAGLISYINESDYYAGRRHLGEINSLLNSGKPLQVLLKFILEKEPYLSKFTRESFNSYIGLPEKTAGSAITEFQVAMKPFRNERIIAATQVTDIDLRSLNVRPMSIYLAPNITDITLLSSLLTLFVQQVMNLLTLKHNPKSLPVYFLLDEFRQLKKMDEIMNKLPYIAGYNIKLAFIIQDLKSLDEIYGETSRHSLLGNCGYQLILGANDQATAEYVSRALGKRTVRYQSESRAIELVGLHRRTKVEQIRERELMMPQEVRKMASDKFVLLVEGQSPINAKKLRFFETAPFKSAEIFSKANRPSVPVVDLSPAPTVPALTDGYGSEVEVVSDKTTEIASPLPSETVEIITEDGEIIEVPKSVALAPEPLASDGEAILELKVLAAKKEIAKPLDLFGVEVDEAASKAKTRRKRISLQELKDAVILDPA</sequence>
<evidence type="ECO:0000256" key="7">
    <source>
        <dbReference type="ARBA" id="ARBA00023136"/>
    </source>
</evidence>
<dbReference type="OrthoDB" id="9759295at2"/>
<dbReference type="PANTHER" id="PTHR37937">
    <property type="entry name" value="CONJUGATIVE TRANSFER: DNA TRANSPORT"/>
    <property type="match status" value="1"/>
</dbReference>
<comment type="similarity">
    <text evidence="2">Belongs to the VirD4/TraG family.</text>
</comment>
<keyword evidence="5" id="KW-0184">Conjugation</keyword>
<evidence type="ECO:0000256" key="4">
    <source>
        <dbReference type="ARBA" id="ARBA00022692"/>
    </source>
</evidence>
<organism evidence="9 10">
    <name type="scientific">Agrobacterium tumefaciens</name>
    <dbReference type="NCBI Taxonomy" id="358"/>
    <lineage>
        <taxon>Bacteria</taxon>
        <taxon>Pseudomonadati</taxon>
        <taxon>Pseudomonadota</taxon>
        <taxon>Alphaproteobacteria</taxon>
        <taxon>Hyphomicrobiales</taxon>
        <taxon>Rhizobiaceae</taxon>
        <taxon>Rhizobium/Agrobacterium group</taxon>
        <taxon>Agrobacterium</taxon>
        <taxon>Agrobacterium tumefaciens complex</taxon>
    </lineage>
</organism>
<name>A0A0D0IY39_AGRTU</name>
<feature type="transmembrane region" description="Helical" evidence="8">
    <location>
        <begin position="7"/>
        <end position="33"/>
    </location>
</feature>